<reference evidence="2" key="1">
    <citation type="submission" date="2014-12" db="EMBL/GenBank/DDBJ databases">
        <title>Insight into the proteome of Arion vulgaris.</title>
        <authorList>
            <person name="Aradska J."/>
            <person name="Bulat T."/>
            <person name="Smidak R."/>
            <person name="Sarate P."/>
            <person name="Gangsoo J."/>
            <person name="Sialana F."/>
            <person name="Bilban M."/>
            <person name="Lubec G."/>
        </authorList>
    </citation>
    <scope>NUCLEOTIDE SEQUENCE</scope>
    <source>
        <tissue evidence="2">Skin</tissue>
    </source>
</reference>
<name>A0A0B7AD61_9EUPU</name>
<proteinExistence type="predicted"/>
<evidence type="ECO:0000313" key="2">
    <source>
        <dbReference type="EMBL" id="CEK77900.1"/>
    </source>
</evidence>
<dbReference type="AlphaFoldDB" id="A0A0B7AD61"/>
<sequence length="103" mass="11452">LWFNLRSCELAAISHAEGEMMESFLADIPSAGFIIAEIVTILASLARLICFQNAPRGGEARSWLVCFLALTPAKDDESLRPVTRQQKHAAKWVYPHQTSKGPR</sequence>
<organism evidence="2">
    <name type="scientific">Arion vulgaris</name>
    <dbReference type="NCBI Taxonomy" id="1028688"/>
    <lineage>
        <taxon>Eukaryota</taxon>
        <taxon>Metazoa</taxon>
        <taxon>Spiralia</taxon>
        <taxon>Lophotrochozoa</taxon>
        <taxon>Mollusca</taxon>
        <taxon>Gastropoda</taxon>
        <taxon>Heterobranchia</taxon>
        <taxon>Euthyneura</taxon>
        <taxon>Panpulmonata</taxon>
        <taxon>Eupulmonata</taxon>
        <taxon>Stylommatophora</taxon>
        <taxon>Helicina</taxon>
        <taxon>Arionoidea</taxon>
        <taxon>Arionidae</taxon>
        <taxon>Arion</taxon>
    </lineage>
</organism>
<keyword evidence="1" id="KW-0472">Membrane</keyword>
<keyword evidence="1" id="KW-1133">Transmembrane helix</keyword>
<feature type="non-terminal residue" evidence="2">
    <location>
        <position position="1"/>
    </location>
</feature>
<feature type="transmembrane region" description="Helical" evidence="1">
    <location>
        <begin position="30"/>
        <end position="51"/>
    </location>
</feature>
<gene>
    <name evidence="2" type="primary">ORF107225</name>
</gene>
<keyword evidence="1" id="KW-0812">Transmembrane</keyword>
<accession>A0A0B7AD61</accession>
<dbReference type="EMBL" id="HACG01031035">
    <property type="protein sequence ID" value="CEK77900.1"/>
    <property type="molecule type" value="Transcribed_RNA"/>
</dbReference>
<evidence type="ECO:0000256" key="1">
    <source>
        <dbReference type="SAM" id="Phobius"/>
    </source>
</evidence>
<protein>
    <submittedName>
        <fullName evidence="2">Uncharacterized protein</fullName>
    </submittedName>
</protein>